<dbReference type="GO" id="GO:0005506">
    <property type="term" value="F:iron ion binding"/>
    <property type="evidence" value="ECO:0007669"/>
    <property type="project" value="InterPro"/>
</dbReference>
<dbReference type="PANTHER" id="PTHR11863">
    <property type="entry name" value="STEROL DESATURASE"/>
    <property type="match status" value="1"/>
</dbReference>
<comment type="subcellular location">
    <subcellularLocation>
        <location evidence="1">Membrane</location>
    </subcellularLocation>
</comment>
<gene>
    <name evidence="8" type="ORF">PSNMU_V1.4_AUG-EV-PASAV3_0111650</name>
</gene>
<sequence>MPTATTATAHSKSKDLPRRKKLPRQKQPSYWMLAGILQSLTWLFVIPFVCRRYIWDQLFGVLIEAYPSHGFNLSQLLMTVSLPPLVLVCYTLPMATIYAGQYPFFEKYKIHQSNMYHDYWPWFHADPNIRKEFWKLSQRSVRLCIFNMAVIVPLLTVLKLWFIDPYVLDAFYSERQKLYHNHMFSTSDEHWPSNSENLRGILALTLIHEFGFYATHRLMHAIPFLHRYHKVHHEYKTNTVLAAQHNHPVDYVLSIAGPALLSLTLVPASHSVTQFQWILWALCANMDDHLGYAFPWSPVRWFPFASATEEHEFHHSHNKGCYSSKLSVYGSLLGDYGAYHRFYYSYDNKPSRASNTINKNQ</sequence>
<accession>A0A448ZQ12</accession>
<evidence type="ECO:0000259" key="7">
    <source>
        <dbReference type="Pfam" id="PF04116"/>
    </source>
</evidence>
<reference evidence="8 9" key="1">
    <citation type="submission" date="2019-01" db="EMBL/GenBank/DDBJ databases">
        <authorList>
            <person name="Ferrante I. M."/>
        </authorList>
    </citation>
    <scope>NUCLEOTIDE SEQUENCE [LARGE SCALE GENOMIC DNA]</scope>
    <source>
        <strain evidence="8 9">B856</strain>
    </source>
</reference>
<dbReference type="Proteomes" id="UP000291116">
    <property type="component" value="Unassembled WGS sequence"/>
</dbReference>
<keyword evidence="2 6" id="KW-0812">Transmembrane</keyword>
<evidence type="ECO:0000256" key="6">
    <source>
        <dbReference type="SAM" id="Phobius"/>
    </source>
</evidence>
<evidence type="ECO:0000256" key="1">
    <source>
        <dbReference type="ARBA" id="ARBA00004370"/>
    </source>
</evidence>
<dbReference type="EMBL" id="CAACVS010000617">
    <property type="protein sequence ID" value="VEU44141.1"/>
    <property type="molecule type" value="Genomic_DNA"/>
</dbReference>
<feature type="transmembrane region" description="Helical" evidence="6">
    <location>
        <begin position="140"/>
        <end position="162"/>
    </location>
</feature>
<evidence type="ECO:0000256" key="5">
    <source>
        <dbReference type="SAM" id="MobiDB-lite"/>
    </source>
</evidence>
<feature type="region of interest" description="Disordered" evidence="5">
    <location>
        <begin position="1"/>
        <end position="23"/>
    </location>
</feature>
<dbReference type="GO" id="GO:0016491">
    <property type="term" value="F:oxidoreductase activity"/>
    <property type="evidence" value="ECO:0007669"/>
    <property type="project" value="InterPro"/>
</dbReference>
<dbReference type="OrthoDB" id="43224at2759"/>
<dbReference type="GO" id="GO:0008610">
    <property type="term" value="P:lipid biosynthetic process"/>
    <property type="evidence" value="ECO:0007669"/>
    <property type="project" value="InterPro"/>
</dbReference>
<dbReference type="Pfam" id="PF04116">
    <property type="entry name" value="FA_hydroxylase"/>
    <property type="match status" value="1"/>
</dbReference>
<keyword evidence="3 6" id="KW-1133">Transmembrane helix</keyword>
<organism evidence="8 9">
    <name type="scientific">Pseudo-nitzschia multistriata</name>
    <dbReference type="NCBI Taxonomy" id="183589"/>
    <lineage>
        <taxon>Eukaryota</taxon>
        <taxon>Sar</taxon>
        <taxon>Stramenopiles</taxon>
        <taxon>Ochrophyta</taxon>
        <taxon>Bacillariophyta</taxon>
        <taxon>Bacillariophyceae</taxon>
        <taxon>Bacillariophycidae</taxon>
        <taxon>Bacillariales</taxon>
        <taxon>Bacillariaceae</taxon>
        <taxon>Pseudo-nitzschia</taxon>
    </lineage>
</organism>
<evidence type="ECO:0000256" key="2">
    <source>
        <dbReference type="ARBA" id="ARBA00022692"/>
    </source>
</evidence>
<dbReference type="InterPro" id="IPR006694">
    <property type="entry name" value="Fatty_acid_hydroxylase"/>
</dbReference>
<feature type="domain" description="Fatty acid hydroxylase" evidence="7">
    <location>
        <begin position="202"/>
        <end position="329"/>
    </location>
</feature>
<feature type="transmembrane region" description="Helical" evidence="6">
    <location>
        <begin position="75"/>
        <end position="99"/>
    </location>
</feature>
<proteinExistence type="predicted"/>
<name>A0A448ZQ12_9STRA</name>
<evidence type="ECO:0000256" key="4">
    <source>
        <dbReference type="ARBA" id="ARBA00023136"/>
    </source>
</evidence>
<protein>
    <recommendedName>
        <fullName evidence="7">Fatty acid hydroxylase domain-containing protein</fullName>
    </recommendedName>
</protein>
<keyword evidence="9" id="KW-1185">Reference proteome</keyword>
<dbReference type="InterPro" id="IPR050307">
    <property type="entry name" value="Sterol_Desaturase_Related"/>
</dbReference>
<dbReference type="GO" id="GO:0016020">
    <property type="term" value="C:membrane"/>
    <property type="evidence" value="ECO:0007669"/>
    <property type="project" value="UniProtKB-SubCell"/>
</dbReference>
<dbReference type="AlphaFoldDB" id="A0A448ZQ12"/>
<evidence type="ECO:0000256" key="3">
    <source>
        <dbReference type="ARBA" id="ARBA00022989"/>
    </source>
</evidence>
<evidence type="ECO:0000313" key="8">
    <source>
        <dbReference type="EMBL" id="VEU44141.1"/>
    </source>
</evidence>
<feature type="transmembrane region" description="Helical" evidence="6">
    <location>
        <begin position="30"/>
        <end position="55"/>
    </location>
</feature>
<evidence type="ECO:0000313" key="9">
    <source>
        <dbReference type="Proteomes" id="UP000291116"/>
    </source>
</evidence>
<keyword evidence="4 6" id="KW-0472">Membrane</keyword>